<evidence type="ECO:0000256" key="5">
    <source>
        <dbReference type="SAM" id="MobiDB-lite"/>
    </source>
</evidence>
<dbReference type="EMBL" id="CP011005">
    <property type="protein sequence ID" value="AJT42317.1"/>
    <property type="molecule type" value="Genomic_DNA"/>
</dbReference>
<dbReference type="PATRIC" id="fig|1618207.4.peg.2833"/>
<reference evidence="7 8" key="1">
    <citation type="journal article" date="2015" name="Genome Announc.">
        <title>Complete Genome Sequencing of Protease-Producing Novel Arthrobacter sp. Strain IHBB 11108 Using PacBio Single-Molecule Real-Time Sequencing Technology.</title>
        <authorList>
            <person name="Kiran S."/>
            <person name="Swarnkar M.K."/>
            <person name="Pal M."/>
            <person name="Thakur R."/>
            <person name="Tewari R."/>
            <person name="Singh A.K."/>
            <person name="Gulati A."/>
        </authorList>
    </citation>
    <scope>NUCLEOTIDE SEQUENCE [LARGE SCALE GENOMIC DNA]</scope>
    <source>
        <strain evidence="7 8">IHBB 11108</strain>
    </source>
</reference>
<organism evidence="7 8">
    <name type="scientific">Psychromicrobium lacuslunae</name>
    <dbReference type="NCBI Taxonomy" id="1618207"/>
    <lineage>
        <taxon>Bacteria</taxon>
        <taxon>Bacillati</taxon>
        <taxon>Actinomycetota</taxon>
        <taxon>Actinomycetes</taxon>
        <taxon>Micrococcales</taxon>
        <taxon>Micrococcaceae</taxon>
        <taxon>Psychromicrobium</taxon>
    </lineage>
</organism>
<proteinExistence type="inferred from homology"/>
<dbReference type="GO" id="GO:0003700">
    <property type="term" value="F:DNA-binding transcription factor activity"/>
    <property type="evidence" value="ECO:0007669"/>
    <property type="project" value="TreeGrafter"/>
</dbReference>
<evidence type="ECO:0000313" key="8">
    <source>
        <dbReference type="Proteomes" id="UP000061839"/>
    </source>
</evidence>
<evidence type="ECO:0000256" key="3">
    <source>
        <dbReference type="ARBA" id="ARBA00023125"/>
    </source>
</evidence>
<name>A0A0D4C0V4_9MICC</name>
<dbReference type="PANTHER" id="PTHR30346:SF0">
    <property type="entry name" value="HCA OPERON TRANSCRIPTIONAL ACTIVATOR HCAR"/>
    <property type="match status" value="1"/>
</dbReference>
<dbReference type="HOGENOM" id="CLU_039613_3_0_11"/>
<comment type="similarity">
    <text evidence="1">Belongs to the LysR transcriptional regulatory family.</text>
</comment>
<evidence type="ECO:0000256" key="4">
    <source>
        <dbReference type="ARBA" id="ARBA00023163"/>
    </source>
</evidence>
<dbReference type="RefSeq" id="WP_045076144.1">
    <property type="nucleotide sequence ID" value="NZ_CP011005.1"/>
</dbReference>
<protein>
    <recommendedName>
        <fullName evidence="6">LysR substrate-binding domain-containing protein</fullName>
    </recommendedName>
</protein>
<feature type="domain" description="LysR substrate-binding" evidence="6">
    <location>
        <begin position="2"/>
        <end position="98"/>
    </location>
</feature>
<keyword evidence="4" id="KW-0804">Transcription</keyword>
<dbReference type="Proteomes" id="UP000061839">
    <property type="component" value="Chromosome"/>
</dbReference>
<feature type="domain" description="LysR substrate-binding" evidence="6">
    <location>
        <begin position="106"/>
        <end position="171"/>
    </location>
</feature>
<keyword evidence="3" id="KW-0238">DNA-binding</keyword>
<dbReference type="KEGG" id="ari:UM93_13950"/>
<feature type="region of interest" description="Disordered" evidence="5">
    <location>
        <begin position="168"/>
        <end position="250"/>
    </location>
</feature>
<dbReference type="Pfam" id="PF03466">
    <property type="entry name" value="LysR_substrate"/>
    <property type="match status" value="2"/>
</dbReference>
<dbReference type="GO" id="GO:0032993">
    <property type="term" value="C:protein-DNA complex"/>
    <property type="evidence" value="ECO:0007669"/>
    <property type="project" value="TreeGrafter"/>
</dbReference>
<dbReference type="SUPFAM" id="SSF53850">
    <property type="entry name" value="Periplasmic binding protein-like II"/>
    <property type="match status" value="1"/>
</dbReference>
<dbReference type="PANTHER" id="PTHR30346">
    <property type="entry name" value="TRANSCRIPTIONAL DUAL REGULATOR HCAR-RELATED"/>
    <property type="match status" value="1"/>
</dbReference>
<evidence type="ECO:0000259" key="6">
    <source>
        <dbReference type="Pfam" id="PF03466"/>
    </source>
</evidence>
<evidence type="ECO:0000256" key="1">
    <source>
        <dbReference type="ARBA" id="ARBA00009437"/>
    </source>
</evidence>
<evidence type="ECO:0000256" key="2">
    <source>
        <dbReference type="ARBA" id="ARBA00023015"/>
    </source>
</evidence>
<evidence type="ECO:0000313" key="7">
    <source>
        <dbReference type="EMBL" id="AJT42317.1"/>
    </source>
</evidence>
<dbReference type="AlphaFoldDB" id="A0A0D4C0V4"/>
<dbReference type="GO" id="GO:0003677">
    <property type="term" value="F:DNA binding"/>
    <property type="evidence" value="ECO:0007669"/>
    <property type="project" value="UniProtKB-KW"/>
</dbReference>
<keyword evidence="8" id="KW-1185">Reference proteome</keyword>
<dbReference type="Gene3D" id="3.40.190.10">
    <property type="entry name" value="Periplasmic binding protein-like II"/>
    <property type="match status" value="2"/>
</dbReference>
<gene>
    <name evidence="7" type="ORF">UM93_13950</name>
</gene>
<feature type="compositionally biased region" description="Low complexity" evidence="5">
    <location>
        <begin position="207"/>
        <end position="243"/>
    </location>
</feature>
<accession>A0A0D4C0V4</accession>
<dbReference type="InterPro" id="IPR005119">
    <property type="entry name" value="LysR_subst-bd"/>
</dbReference>
<keyword evidence="2" id="KW-0805">Transcription regulation</keyword>
<dbReference type="OrthoDB" id="3388207at2"/>
<sequence>MLRIGFVPGVSPDKWFHRWAERHPENPLEYQLLAVQEQRSALLENRFELCFVRLPIDRDQLHVIPLYREIGVVLAPKDHEITAFDELELKDLVDENLLPTAEGAEAIEAALDLVQAGAGLLLLPQSLARHHHRQQLRYRPVLDAPESEIGLAWLADREEPEIEEFIGVVRGRTVNSSRQEPTPPQKQQKQQKKSAGQNADGKQGQQSRRSGAKSSVKSSAKSAATKRAGKPSKPSKPSKSGKPGKSGKRR</sequence>
<dbReference type="Gene3D" id="3.40.190.290">
    <property type="match status" value="1"/>
</dbReference>